<evidence type="ECO:0000256" key="2">
    <source>
        <dbReference type="SAM" id="Phobius"/>
    </source>
</evidence>
<feature type="domain" description="DUF8017" evidence="3">
    <location>
        <begin position="140"/>
        <end position="307"/>
    </location>
</feature>
<evidence type="ECO:0000256" key="1">
    <source>
        <dbReference type="SAM" id="MobiDB-lite"/>
    </source>
</evidence>
<protein>
    <recommendedName>
        <fullName evidence="3">DUF8017 domain-containing protein</fullName>
    </recommendedName>
</protein>
<keyword evidence="2" id="KW-0812">Transmembrane</keyword>
<keyword evidence="5" id="KW-1185">Reference proteome</keyword>
<name>A0ABW1IXK5_9PSEU</name>
<accession>A0ABW1IXK5</accession>
<feature type="region of interest" description="Disordered" evidence="1">
    <location>
        <begin position="1"/>
        <end position="65"/>
    </location>
</feature>
<dbReference type="EMBL" id="JBHSQW010000007">
    <property type="protein sequence ID" value="MFC5993150.1"/>
    <property type="molecule type" value="Genomic_DNA"/>
</dbReference>
<keyword evidence="2" id="KW-1133">Transmembrane helix</keyword>
<feature type="transmembrane region" description="Helical" evidence="2">
    <location>
        <begin position="112"/>
        <end position="134"/>
    </location>
</feature>
<feature type="non-terminal residue" evidence="4">
    <location>
        <position position="314"/>
    </location>
</feature>
<proteinExistence type="predicted"/>
<evidence type="ECO:0000259" key="3">
    <source>
        <dbReference type="Pfam" id="PF26056"/>
    </source>
</evidence>
<dbReference type="InterPro" id="IPR058330">
    <property type="entry name" value="DUF8017"/>
</dbReference>
<keyword evidence="2" id="KW-0472">Membrane</keyword>
<evidence type="ECO:0000313" key="4">
    <source>
        <dbReference type="EMBL" id="MFC5993150.1"/>
    </source>
</evidence>
<comment type="caution">
    <text evidence="4">The sequence shown here is derived from an EMBL/GenBank/DDBJ whole genome shotgun (WGS) entry which is preliminary data.</text>
</comment>
<reference evidence="5" key="1">
    <citation type="journal article" date="2019" name="Int. J. Syst. Evol. Microbiol.">
        <title>The Global Catalogue of Microorganisms (GCM) 10K type strain sequencing project: providing services to taxonomists for standard genome sequencing and annotation.</title>
        <authorList>
            <consortium name="The Broad Institute Genomics Platform"/>
            <consortium name="The Broad Institute Genome Sequencing Center for Infectious Disease"/>
            <person name="Wu L."/>
            <person name="Ma J."/>
        </authorList>
    </citation>
    <scope>NUCLEOTIDE SEQUENCE [LARGE SCALE GENOMIC DNA]</scope>
    <source>
        <strain evidence="5">CCM 8391</strain>
    </source>
</reference>
<organism evidence="4 5">
    <name type="scientific">Pseudonocardia hispaniensis</name>
    <dbReference type="NCBI Taxonomy" id="904933"/>
    <lineage>
        <taxon>Bacteria</taxon>
        <taxon>Bacillati</taxon>
        <taxon>Actinomycetota</taxon>
        <taxon>Actinomycetes</taxon>
        <taxon>Pseudonocardiales</taxon>
        <taxon>Pseudonocardiaceae</taxon>
        <taxon>Pseudonocardia</taxon>
    </lineage>
</organism>
<dbReference type="Pfam" id="PF26056">
    <property type="entry name" value="DUF8017"/>
    <property type="match status" value="1"/>
</dbReference>
<dbReference type="Proteomes" id="UP001596302">
    <property type="component" value="Unassembled WGS sequence"/>
</dbReference>
<gene>
    <name evidence="4" type="ORF">ACFQE5_02870</name>
</gene>
<evidence type="ECO:0000313" key="5">
    <source>
        <dbReference type="Proteomes" id="UP001596302"/>
    </source>
</evidence>
<sequence>MTTPLGSPPEPERPPEDATADAARQAGEQPVGYGTEITWDVRHRAGSPPPGRPVADPHGWPSPGWNTVRDDGAPDYPGQHYPALGHPAPTWVGPPPPSWPEPAAPEHTRGTIAAVLAVIAVVLTGLGVGGYLLLRGGGTETTPADFQPIRTPTLVYAVPPDWTTTPQGGFPGTFGVTFQGVAEGPGYSCKGADYARGTVSSTLVADGSVVPVEVAQAFAETLGERYYTAVDRTPPRVVVGAPERLEVDGVPATLVEATATTPSDDGCLATTGTVLVLAVPTTSRAGDRAVAVLVVNGDVTGGPADPPSPDRTTL</sequence>